<name>A0ABU2H9Q2_9ACTN</name>
<feature type="region of interest" description="Disordered" evidence="1">
    <location>
        <begin position="261"/>
        <end position="326"/>
    </location>
</feature>
<dbReference type="InterPro" id="IPR011991">
    <property type="entry name" value="ArsR-like_HTH"/>
</dbReference>
<dbReference type="Pfam" id="PF03551">
    <property type="entry name" value="PadR"/>
    <property type="match status" value="1"/>
</dbReference>
<dbReference type="RefSeq" id="WP_310913600.1">
    <property type="nucleotide sequence ID" value="NZ_JAVLVT010000009.1"/>
</dbReference>
<dbReference type="Proteomes" id="UP001250214">
    <property type="component" value="Unassembled WGS sequence"/>
</dbReference>
<dbReference type="PANTHER" id="PTHR43252">
    <property type="entry name" value="TRANSCRIPTIONAL REGULATOR YQJI"/>
    <property type="match status" value="1"/>
</dbReference>
<evidence type="ECO:0000313" key="4">
    <source>
        <dbReference type="Proteomes" id="UP001250214"/>
    </source>
</evidence>
<feature type="compositionally biased region" description="Low complexity" evidence="1">
    <location>
        <begin position="150"/>
        <end position="161"/>
    </location>
</feature>
<gene>
    <name evidence="3" type="ORF">RIF23_17310</name>
</gene>
<protein>
    <submittedName>
        <fullName evidence="3">PadR family transcriptional regulator</fullName>
    </submittedName>
</protein>
<sequence length="326" mass="36035">MSTIFGHGRLRLYLLKLLEENPRHGYEIISLLRDRFLGVYSPSPGTIYPRLARLEEEGLVTHEEVDGRKVYRLTEAGRAELNRRSADLDDLERDLTDSVRDIARAVQRDVRDTIGTLREELKSVAGDARRQERDRTRDAGTHDPHRPQEAGAGADRGAATGPDSGDDAEDVWSRASREGNDGSAHDDTWWHREWERLRHSFVSWGNTDSQQVRDLERTLREFTNQIREAVRDAGQLSGTATTNLRQMLDETIAVLRRDLAHWGPTSPGTSTDARAGTDSEPDPGSADAGDATSTAADTAATPDPQDPPAEAKEDGHGRSDSAQPGT</sequence>
<reference evidence="4" key="1">
    <citation type="submission" date="2023-07" db="EMBL/GenBank/DDBJ databases">
        <title>Novel species in the genus Lipingzhangella isolated from Sambhar Salt Lake.</title>
        <authorList>
            <person name="Jiya N."/>
            <person name="Kajale S."/>
            <person name="Sharma A."/>
        </authorList>
    </citation>
    <scope>NUCLEOTIDE SEQUENCE [LARGE SCALE GENOMIC DNA]</scope>
    <source>
        <strain evidence="4">LS1_29</strain>
    </source>
</reference>
<evidence type="ECO:0000313" key="3">
    <source>
        <dbReference type="EMBL" id="MDS1272051.1"/>
    </source>
</evidence>
<dbReference type="InterPro" id="IPR036390">
    <property type="entry name" value="WH_DNA-bd_sf"/>
</dbReference>
<dbReference type="PANTHER" id="PTHR43252:SF7">
    <property type="entry name" value="TRANSCRIPTIONAL REGULATOR YQJI"/>
    <property type="match status" value="1"/>
</dbReference>
<dbReference type="CDD" id="cd00090">
    <property type="entry name" value="HTH_ARSR"/>
    <property type="match status" value="1"/>
</dbReference>
<dbReference type="EMBL" id="JAVLVT010000009">
    <property type="protein sequence ID" value="MDS1272051.1"/>
    <property type="molecule type" value="Genomic_DNA"/>
</dbReference>
<organism evidence="3 4">
    <name type="scientific">Lipingzhangella rawalii</name>
    <dbReference type="NCBI Taxonomy" id="2055835"/>
    <lineage>
        <taxon>Bacteria</taxon>
        <taxon>Bacillati</taxon>
        <taxon>Actinomycetota</taxon>
        <taxon>Actinomycetes</taxon>
        <taxon>Streptosporangiales</taxon>
        <taxon>Nocardiopsidaceae</taxon>
        <taxon>Lipingzhangella</taxon>
    </lineage>
</organism>
<dbReference type="Gene3D" id="1.10.10.10">
    <property type="entry name" value="Winged helix-like DNA-binding domain superfamily/Winged helix DNA-binding domain"/>
    <property type="match status" value="1"/>
</dbReference>
<dbReference type="InterPro" id="IPR036388">
    <property type="entry name" value="WH-like_DNA-bd_sf"/>
</dbReference>
<feature type="compositionally biased region" description="Basic and acidic residues" evidence="1">
    <location>
        <begin position="121"/>
        <end position="148"/>
    </location>
</feature>
<accession>A0ABU2H9Q2</accession>
<feature type="compositionally biased region" description="Basic and acidic residues" evidence="1">
    <location>
        <begin position="309"/>
        <end position="319"/>
    </location>
</feature>
<comment type="caution">
    <text evidence="3">The sequence shown here is derived from an EMBL/GenBank/DDBJ whole genome shotgun (WGS) entry which is preliminary data.</text>
</comment>
<evidence type="ECO:0000259" key="2">
    <source>
        <dbReference type="Pfam" id="PF03551"/>
    </source>
</evidence>
<dbReference type="InterPro" id="IPR005149">
    <property type="entry name" value="Tscrpt_reg_PadR_N"/>
</dbReference>
<evidence type="ECO:0000256" key="1">
    <source>
        <dbReference type="SAM" id="MobiDB-lite"/>
    </source>
</evidence>
<feature type="region of interest" description="Disordered" evidence="1">
    <location>
        <begin position="121"/>
        <end position="171"/>
    </location>
</feature>
<feature type="compositionally biased region" description="Low complexity" evidence="1">
    <location>
        <begin position="286"/>
        <end position="303"/>
    </location>
</feature>
<proteinExistence type="predicted"/>
<dbReference type="SUPFAM" id="SSF46785">
    <property type="entry name" value="Winged helix' DNA-binding domain"/>
    <property type="match status" value="1"/>
</dbReference>
<keyword evidence="4" id="KW-1185">Reference proteome</keyword>
<feature type="domain" description="Transcription regulator PadR N-terminal" evidence="2">
    <location>
        <begin position="14"/>
        <end position="82"/>
    </location>
</feature>